<gene>
    <name evidence="1" type="ORF">PFISCL1PPCAC_7549</name>
</gene>
<dbReference type="AlphaFoldDB" id="A0AAV5V9G2"/>
<reference evidence="1" key="1">
    <citation type="submission" date="2023-10" db="EMBL/GenBank/DDBJ databases">
        <title>Genome assembly of Pristionchus species.</title>
        <authorList>
            <person name="Yoshida K."/>
            <person name="Sommer R.J."/>
        </authorList>
    </citation>
    <scope>NUCLEOTIDE SEQUENCE</scope>
    <source>
        <strain evidence="1">RS5133</strain>
    </source>
</reference>
<proteinExistence type="predicted"/>
<evidence type="ECO:0000313" key="2">
    <source>
        <dbReference type="Proteomes" id="UP001432322"/>
    </source>
</evidence>
<name>A0AAV5V9G2_9BILA</name>
<organism evidence="1 2">
    <name type="scientific">Pristionchus fissidentatus</name>
    <dbReference type="NCBI Taxonomy" id="1538716"/>
    <lineage>
        <taxon>Eukaryota</taxon>
        <taxon>Metazoa</taxon>
        <taxon>Ecdysozoa</taxon>
        <taxon>Nematoda</taxon>
        <taxon>Chromadorea</taxon>
        <taxon>Rhabditida</taxon>
        <taxon>Rhabditina</taxon>
        <taxon>Diplogasteromorpha</taxon>
        <taxon>Diplogasteroidea</taxon>
        <taxon>Neodiplogasteridae</taxon>
        <taxon>Pristionchus</taxon>
    </lineage>
</organism>
<evidence type="ECO:0000313" key="1">
    <source>
        <dbReference type="EMBL" id="GMT16252.1"/>
    </source>
</evidence>
<sequence length="188" mass="21177">LQVKVDGTTESNELIELTRRWRLEYARTHNVEETICTIRQVVTHPKMIRDDLLLKGTVSWNSAHASDVEAGVLYAAQKILGSQTMDGITLSDDDSRVSALLVHSMNKVSGNKRSRRDRLSHFMCQFPDGTTSDDALRSISTSGLTQPTLFRIGTADFCLSLNGRQVRLSSKFIDAAFYSVCYHYFFHV</sequence>
<feature type="non-terminal residue" evidence="1">
    <location>
        <position position="188"/>
    </location>
</feature>
<dbReference type="Proteomes" id="UP001432322">
    <property type="component" value="Unassembled WGS sequence"/>
</dbReference>
<dbReference type="EMBL" id="BTSY01000002">
    <property type="protein sequence ID" value="GMT16252.1"/>
    <property type="molecule type" value="Genomic_DNA"/>
</dbReference>
<feature type="non-terminal residue" evidence="1">
    <location>
        <position position="1"/>
    </location>
</feature>
<keyword evidence="2" id="KW-1185">Reference proteome</keyword>
<comment type="caution">
    <text evidence="1">The sequence shown here is derived from an EMBL/GenBank/DDBJ whole genome shotgun (WGS) entry which is preliminary data.</text>
</comment>
<accession>A0AAV5V9G2</accession>
<protein>
    <submittedName>
        <fullName evidence="1">Uncharacterized protein</fullName>
    </submittedName>
</protein>